<dbReference type="Proteomes" id="UP001215598">
    <property type="component" value="Unassembled WGS sequence"/>
</dbReference>
<evidence type="ECO:0000313" key="2">
    <source>
        <dbReference type="EMBL" id="KAJ7754069.1"/>
    </source>
</evidence>
<protein>
    <submittedName>
        <fullName evidence="2">Uncharacterized protein</fullName>
    </submittedName>
</protein>
<sequence length="102" mass="10953">MAAGATRKERRSTNEKEQEKRAGKETTRTGITVGRLSSKGGLSLGGLAGLGLKVGVGAHAGGVVGTSKRKACRRRRQRRPRCSRGRAEAAAWGRQRRGRRVT</sequence>
<name>A0AAD7J484_9AGAR</name>
<gene>
    <name evidence="2" type="ORF">B0H16DRAFT_1459159</name>
</gene>
<keyword evidence="3" id="KW-1185">Reference proteome</keyword>
<evidence type="ECO:0000313" key="3">
    <source>
        <dbReference type="Proteomes" id="UP001215598"/>
    </source>
</evidence>
<comment type="caution">
    <text evidence="2">The sequence shown here is derived from an EMBL/GenBank/DDBJ whole genome shotgun (WGS) entry which is preliminary data.</text>
</comment>
<reference evidence="2" key="1">
    <citation type="submission" date="2023-03" db="EMBL/GenBank/DDBJ databases">
        <title>Massive genome expansion in bonnet fungi (Mycena s.s.) driven by repeated elements and novel gene families across ecological guilds.</title>
        <authorList>
            <consortium name="Lawrence Berkeley National Laboratory"/>
            <person name="Harder C.B."/>
            <person name="Miyauchi S."/>
            <person name="Viragh M."/>
            <person name="Kuo A."/>
            <person name="Thoen E."/>
            <person name="Andreopoulos B."/>
            <person name="Lu D."/>
            <person name="Skrede I."/>
            <person name="Drula E."/>
            <person name="Henrissat B."/>
            <person name="Morin E."/>
            <person name="Kohler A."/>
            <person name="Barry K."/>
            <person name="LaButti K."/>
            <person name="Morin E."/>
            <person name="Salamov A."/>
            <person name="Lipzen A."/>
            <person name="Mereny Z."/>
            <person name="Hegedus B."/>
            <person name="Baldrian P."/>
            <person name="Stursova M."/>
            <person name="Weitz H."/>
            <person name="Taylor A."/>
            <person name="Grigoriev I.V."/>
            <person name="Nagy L.G."/>
            <person name="Martin F."/>
            <person name="Kauserud H."/>
        </authorList>
    </citation>
    <scope>NUCLEOTIDE SEQUENCE</scope>
    <source>
        <strain evidence="2">CBHHK182m</strain>
    </source>
</reference>
<dbReference type="EMBL" id="JARKIB010000053">
    <property type="protein sequence ID" value="KAJ7754069.1"/>
    <property type="molecule type" value="Genomic_DNA"/>
</dbReference>
<evidence type="ECO:0000256" key="1">
    <source>
        <dbReference type="SAM" id="MobiDB-lite"/>
    </source>
</evidence>
<proteinExistence type="predicted"/>
<feature type="compositionally biased region" description="Basic and acidic residues" evidence="1">
    <location>
        <begin position="11"/>
        <end position="27"/>
    </location>
</feature>
<dbReference type="AlphaFoldDB" id="A0AAD7J484"/>
<organism evidence="2 3">
    <name type="scientific">Mycena metata</name>
    <dbReference type="NCBI Taxonomy" id="1033252"/>
    <lineage>
        <taxon>Eukaryota</taxon>
        <taxon>Fungi</taxon>
        <taxon>Dikarya</taxon>
        <taxon>Basidiomycota</taxon>
        <taxon>Agaricomycotina</taxon>
        <taxon>Agaricomycetes</taxon>
        <taxon>Agaricomycetidae</taxon>
        <taxon>Agaricales</taxon>
        <taxon>Marasmiineae</taxon>
        <taxon>Mycenaceae</taxon>
        <taxon>Mycena</taxon>
    </lineage>
</organism>
<feature type="compositionally biased region" description="Basic residues" evidence="1">
    <location>
        <begin position="67"/>
        <end position="84"/>
    </location>
</feature>
<accession>A0AAD7J484</accession>
<feature type="region of interest" description="Disordered" evidence="1">
    <location>
        <begin position="1"/>
        <end position="38"/>
    </location>
</feature>
<feature type="region of interest" description="Disordered" evidence="1">
    <location>
        <begin position="58"/>
        <end position="102"/>
    </location>
</feature>